<feature type="transmembrane region" description="Helical" evidence="1">
    <location>
        <begin position="12"/>
        <end position="32"/>
    </location>
</feature>
<protein>
    <recommendedName>
        <fullName evidence="3">Sel1 repeat family protein</fullName>
    </recommendedName>
</protein>
<organism evidence="2">
    <name type="scientific">Magnetococcus massalia (strain MO-1)</name>
    <dbReference type="NCBI Taxonomy" id="451514"/>
    <lineage>
        <taxon>Bacteria</taxon>
        <taxon>Pseudomonadati</taxon>
        <taxon>Pseudomonadota</taxon>
        <taxon>Magnetococcia</taxon>
        <taxon>Magnetococcales</taxon>
        <taxon>Magnetococcaceae</taxon>
        <taxon>Magnetococcus</taxon>
    </lineage>
</organism>
<gene>
    <name evidence="2" type="ORF">MAGMO_1354</name>
</gene>
<keyword evidence="1" id="KW-0812">Transmembrane</keyword>
<keyword evidence="1" id="KW-1133">Transmembrane helix</keyword>
<dbReference type="SUPFAM" id="SSF81901">
    <property type="entry name" value="HCP-like"/>
    <property type="match status" value="1"/>
</dbReference>
<evidence type="ECO:0008006" key="3">
    <source>
        <dbReference type="Google" id="ProtNLM"/>
    </source>
</evidence>
<dbReference type="EMBL" id="LO017727">
    <property type="protein sequence ID" value="CRH05544.1"/>
    <property type="molecule type" value="Genomic_DNA"/>
</dbReference>
<evidence type="ECO:0000313" key="2">
    <source>
        <dbReference type="EMBL" id="CRH05544.1"/>
    </source>
</evidence>
<dbReference type="AlphaFoldDB" id="A0A1S7LHF9"/>
<name>A0A1S7LHF9_MAGMO</name>
<reference evidence="2" key="1">
    <citation type="submission" date="2015-04" db="EMBL/GenBank/DDBJ databases">
        <authorList>
            <person name="Syromyatnikov M.Y."/>
            <person name="Popov V.N."/>
        </authorList>
    </citation>
    <scope>NUCLEOTIDE SEQUENCE</scope>
    <source>
        <strain evidence="2">MO-1</strain>
    </source>
</reference>
<evidence type="ECO:0000256" key="1">
    <source>
        <dbReference type="SAM" id="Phobius"/>
    </source>
</evidence>
<dbReference type="Gene3D" id="1.25.40.10">
    <property type="entry name" value="Tetratricopeptide repeat domain"/>
    <property type="match status" value="1"/>
</dbReference>
<accession>A0A1S7LHF9</accession>
<sequence>MWIPVVLFQESILLNLFMGILTFGMLFLLSPAQPHAQSLLNFPFESLKVPCDDRGQVKASSDNFYLFDDEDPIEAYQRAQAMMAQGDLDGLYRVGYMKKYGLGTAADEAQGQALIERAALRGNVDALSMLFFEYIPRDTKTSLHQNEHRLKQSFKWGMPMVKRGFPFAQYALGALHANEFGEWINRSPKEPSKQAGKYGLHTIDDLHFLNFKAYHLVWLAMRQNSFNRKDKVMFSLNKRIIRTFSEEAEITPPKSPADPQLSQFPPLRRYLYKLAMGRLQLLEGWTEDRTFKQAESWLKSAAQEERDIYGWAKDDLRCLPRYRELAQTAR</sequence>
<keyword evidence="1" id="KW-0472">Membrane</keyword>
<proteinExistence type="predicted"/>
<dbReference type="InterPro" id="IPR011990">
    <property type="entry name" value="TPR-like_helical_dom_sf"/>
</dbReference>